<organism evidence="1 2">
    <name type="scientific">Rothia aeria F0184</name>
    <dbReference type="NCBI Taxonomy" id="888019"/>
    <lineage>
        <taxon>Bacteria</taxon>
        <taxon>Bacillati</taxon>
        <taxon>Actinomycetota</taxon>
        <taxon>Actinomycetes</taxon>
        <taxon>Micrococcales</taxon>
        <taxon>Micrococcaceae</taxon>
        <taxon>Rothia</taxon>
    </lineage>
</organism>
<dbReference type="EMBL" id="AXZG01000037">
    <property type="protein sequence ID" value="ERT66191.1"/>
    <property type="molecule type" value="Genomic_DNA"/>
</dbReference>
<evidence type="ECO:0000313" key="1">
    <source>
        <dbReference type="EMBL" id="ERT66191.1"/>
    </source>
</evidence>
<comment type="caution">
    <text evidence="1">The sequence shown here is derived from an EMBL/GenBank/DDBJ whole genome shotgun (WGS) entry which is preliminary data.</text>
</comment>
<proteinExistence type="predicted"/>
<dbReference type="AlphaFoldDB" id="U7V3W9"/>
<dbReference type="Proteomes" id="UP000017174">
    <property type="component" value="Unassembled WGS sequence"/>
</dbReference>
<dbReference type="PATRIC" id="fig|888019.4.peg.1046"/>
<gene>
    <name evidence="1" type="ORF">HMPREF0742_01233</name>
</gene>
<evidence type="ECO:0000313" key="2">
    <source>
        <dbReference type="Proteomes" id="UP000017174"/>
    </source>
</evidence>
<dbReference type="HOGENOM" id="CLU_3140278_0_0_11"/>
<accession>U7V3W9</accession>
<reference evidence="1 2" key="1">
    <citation type="submission" date="2013-08" db="EMBL/GenBank/DDBJ databases">
        <authorList>
            <person name="Weinstock G."/>
            <person name="Sodergren E."/>
            <person name="Wylie T."/>
            <person name="Fulton L."/>
            <person name="Fulton R."/>
            <person name="Fronick C."/>
            <person name="O'Laughlin M."/>
            <person name="Godfrey J."/>
            <person name="Miner T."/>
            <person name="Herter B."/>
            <person name="Appelbaum E."/>
            <person name="Cordes M."/>
            <person name="Lek S."/>
            <person name="Wollam A."/>
            <person name="Pepin K.H."/>
            <person name="Palsikar V.B."/>
            <person name="Mitreva M."/>
            <person name="Wilson R.K."/>
        </authorList>
    </citation>
    <scope>NUCLEOTIDE SEQUENCE [LARGE SCALE GENOMIC DNA]</scope>
    <source>
        <strain evidence="1 2">F0184</strain>
    </source>
</reference>
<sequence length="49" mass="5452">MLVKLRYEKHMENISRFGTGLNVIARGGGNTLVSLGSACFKTLTVRKKR</sequence>
<protein>
    <submittedName>
        <fullName evidence="1">Uncharacterized protein</fullName>
    </submittedName>
</protein>
<name>U7V3W9_9MICC</name>